<evidence type="ECO:0000313" key="2">
    <source>
        <dbReference type="EMBL" id="KAF9618471.1"/>
    </source>
</evidence>
<feature type="compositionally biased region" description="Polar residues" evidence="1">
    <location>
        <begin position="89"/>
        <end position="103"/>
    </location>
</feature>
<dbReference type="AlphaFoldDB" id="A0A835IIM4"/>
<accession>A0A835IIM4</accession>
<name>A0A835IIM4_9MAGN</name>
<feature type="non-terminal residue" evidence="2">
    <location>
        <position position="1"/>
    </location>
</feature>
<reference evidence="2 3" key="1">
    <citation type="submission" date="2020-10" db="EMBL/GenBank/DDBJ databases">
        <title>The Coptis chinensis genome and diversification of protoberbering-type alkaloids.</title>
        <authorList>
            <person name="Wang B."/>
            <person name="Shu S."/>
            <person name="Song C."/>
            <person name="Liu Y."/>
        </authorList>
    </citation>
    <scope>NUCLEOTIDE SEQUENCE [LARGE SCALE GENOMIC DNA]</scope>
    <source>
        <strain evidence="2">HL-2020</strain>
        <tissue evidence="2">Leaf</tissue>
    </source>
</reference>
<gene>
    <name evidence="2" type="ORF">IFM89_001194</name>
</gene>
<dbReference type="EMBL" id="JADFTS010000002">
    <property type="protein sequence ID" value="KAF9618471.1"/>
    <property type="molecule type" value="Genomic_DNA"/>
</dbReference>
<proteinExistence type="predicted"/>
<protein>
    <submittedName>
        <fullName evidence="2">Uncharacterized protein</fullName>
    </submittedName>
</protein>
<feature type="region of interest" description="Disordered" evidence="1">
    <location>
        <begin position="63"/>
        <end position="140"/>
    </location>
</feature>
<dbReference type="Proteomes" id="UP000631114">
    <property type="component" value="Unassembled WGS sequence"/>
</dbReference>
<evidence type="ECO:0000313" key="3">
    <source>
        <dbReference type="Proteomes" id="UP000631114"/>
    </source>
</evidence>
<dbReference type="OrthoDB" id="1749301at2759"/>
<feature type="compositionally biased region" description="Polar residues" evidence="1">
    <location>
        <begin position="63"/>
        <end position="72"/>
    </location>
</feature>
<feature type="compositionally biased region" description="Polar residues" evidence="1">
    <location>
        <begin position="113"/>
        <end position="133"/>
    </location>
</feature>
<comment type="caution">
    <text evidence="2">The sequence shown here is derived from an EMBL/GenBank/DDBJ whole genome shotgun (WGS) entry which is preliminary data.</text>
</comment>
<keyword evidence="3" id="KW-1185">Reference proteome</keyword>
<evidence type="ECO:0000256" key="1">
    <source>
        <dbReference type="SAM" id="MobiDB-lite"/>
    </source>
</evidence>
<organism evidence="2 3">
    <name type="scientific">Coptis chinensis</name>
    <dbReference type="NCBI Taxonomy" id="261450"/>
    <lineage>
        <taxon>Eukaryota</taxon>
        <taxon>Viridiplantae</taxon>
        <taxon>Streptophyta</taxon>
        <taxon>Embryophyta</taxon>
        <taxon>Tracheophyta</taxon>
        <taxon>Spermatophyta</taxon>
        <taxon>Magnoliopsida</taxon>
        <taxon>Ranunculales</taxon>
        <taxon>Ranunculaceae</taxon>
        <taxon>Coptidoideae</taxon>
        <taxon>Coptis</taxon>
    </lineage>
</organism>
<sequence>MLFTVGYQCTLPSWHSSYNCGVLNQRTSTTNIVVLYWQKAASYGQTKLYEILQFVAGQSTAKPHVDQQQQGAETLEVEPTWKQAKKQHSGSSSIGANQLQPVETQEAVPPTAPTSATNAQTTDNSSNTGQTKQGEIEEMKAEPVLYSYPYQKMISPTKETLFAETIHVTGG</sequence>